<evidence type="ECO:0000313" key="3">
    <source>
        <dbReference type="EMBL" id="MBB5030864.1"/>
    </source>
</evidence>
<keyword evidence="2" id="KW-0812">Transmembrane</keyword>
<feature type="compositionally biased region" description="Basic and acidic residues" evidence="1">
    <location>
        <begin position="75"/>
        <end position="84"/>
    </location>
</feature>
<dbReference type="RefSeq" id="WP_184337816.1">
    <property type="nucleotide sequence ID" value="NZ_JACHIG010000001.1"/>
</dbReference>
<evidence type="ECO:0000313" key="4">
    <source>
        <dbReference type="Proteomes" id="UP000590740"/>
    </source>
</evidence>
<evidence type="ECO:0000256" key="1">
    <source>
        <dbReference type="SAM" id="MobiDB-lite"/>
    </source>
</evidence>
<dbReference type="EMBL" id="JACHIG010000001">
    <property type="protein sequence ID" value="MBB5030864.1"/>
    <property type="molecule type" value="Genomic_DNA"/>
</dbReference>
<proteinExistence type="predicted"/>
<keyword evidence="2" id="KW-1133">Transmembrane helix</keyword>
<protein>
    <submittedName>
        <fullName evidence="3">Uncharacterized protein</fullName>
    </submittedName>
</protein>
<keyword evidence="4" id="KW-1185">Reference proteome</keyword>
<gene>
    <name evidence="3" type="ORF">HNQ65_000418</name>
</gene>
<dbReference type="Proteomes" id="UP000590740">
    <property type="component" value="Unassembled WGS sequence"/>
</dbReference>
<keyword evidence="2" id="KW-0472">Membrane</keyword>
<sequence>MSTNEIRDTPGRLLLGWAVLVGSLVLLGWRIHSRPADYEWTEYPTALGDTHYYTTPLGKDDRYEPNLRLPGQDKGLFRRSEEPVEREDATMLKLARDASGRHFIYQPAQSSSPKSPAPAPTAEAAVYYLKAGENRYIEFGARKFYPPYEPKTTPP</sequence>
<dbReference type="AlphaFoldDB" id="A0A7W7Y754"/>
<feature type="transmembrane region" description="Helical" evidence="2">
    <location>
        <begin position="12"/>
        <end position="29"/>
    </location>
</feature>
<organism evidence="3 4">
    <name type="scientific">Prosthecobacter vanneervenii</name>
    <dbReference type="NCBI Taxonomy" id="48466"/>
    <lineage>
        <taxon>Bacteria</taxon>
        <taxon>Pseudomonadati</taxon>
        <taxon>Verrucomicrobiota</taxon>
        <taxon>Verrucomicrobiia</taxon>
        <taxon>Verrucomicrobiales</taxon>
        <taxon>Verrucomicrobiaceae</taxon>
        <taxon>Prosthecobacter</taxon>
    </lineage>
</organism>
<accession>A0A7W7Y754</accession>
<name>A0A7W7Y754_9BACT</name>
<feature type="region of interest" description="Disordered" evidence="1">
    <location>
        <begin position="59"/>
        <end position="84"/>
    </location>
</feature>
<evidence type="ECO:0000256" key="2">
    <source>
        <dbReference type="SAM" id="Phobius"/>
    </source>
</evidence>
<reference evidence="3 4" key="1">
    <citation type="submission" date="2020-08" db="EMBL/GenBank/DDBJ databases">
        <title>Genomic Encyclopedia of Type Strains, Phase IV (KMG-IV): sequencing the most valuable type-strain genomes for metagenomic binning, comparative biology and taxonomic classification.</title>
        <authorList>
            <person name="Goeker M."/>
        </authorList>
    </citation>
    <scope>NUCLEOTIDE SEQUENCE [LARGE SCALE GENOMIC DNA]</scope>
    <source>
        <strain evidence="3 4">DSM 12252</strain>
    </source>
</reference>
<comment type="caution">
    <text evidence="3">The sequence shown here is derived from an EMBL/GenBank/DDBJ whole genome shotgun (WGS) entry which is preliminary data.</text>
</comment>